<name>A0ABW8SP50_9CLOT</name>
<dbReference type="PANTHER" id="PTHR30032">
    <property type="entry name" value="N-ACETYLMURAMOYL-L-ALANINE AMIDASE-RELATED"/>
    <property type="match status" value="1"/>
</dbReference>
<sequence>MLLNTHDNLLPQVSSEIDRLQAKHAILIGGLGSLSASVEADIKAKGLDITRLSGPTRYDTSVSIANQIGNNGEIIITTGTDFSDGLSAAPMAAKDGIPMILVPKDTVPDAVVNYLKANNQITKTIVLGDTDVISDNVANQFPGVQRITGKDKFGRNINIINEFSDDINFSKVCVASGDNFPDALSGTAYCALNSEPMVLVSNKGVPPVTKSFITSKLGIITETDVLGGQASVGDSILISMLSQTN</sequence>
<dbReference type="Pfam" id="PF04122">
    <property type="entry name" value="CW_binding_2"/>
    <property type="match status" value="2"/>
</dbReference>
<accession>A0ABW8SP50</accession>
<dbReference type="RefSeq" id="WP_406793560.1">
    <property type="nucleotide sequence ID" value="NZ_JBJHZX010000030.1"/>
</dbReference>
<protein>
    <submittedName>
        <fullName evidence="1">Cell wall-binding repeat-containing protein</fullName>
    </submittedName>
</protein>
<evidence type="ECO:0000313" key="2">
    <source>
        <dbReference type="Proteomes" id="UP001623660"/>
    </source>
</evidence>
<dbReference type="EMBL" id="JBJHZX010000030">
    <property type="protein sequence ID" value="MFL0197418.1"/>
    <property type="molecule type" value="Genomic_DNA"/>
</dbReference>
<keyword evidence="2" id="KW-1185">Reference proteome</keyword>
<gene>
    <name evidence="1" type="ORF">ACJDU8_17885</name>
</gene>
<dbReference type="InterPro" id="IPR051922">
    <property type="entry name" value="Bact_Sporulation_Assoc"/>
</dbReference>
<organism evidence="1 2">
    <name type="scientific">Candidatus Clostridium eludens</name>
    <dbReference type="NCBI Taxonomy" id="3381663"/>
    <lineage>
        <taxon>Bacteria</taxon>
        <taxon>Bacillati</taxon>
        <taxon>Bacillota</taxon>
        <taxon>Clostridia</taxon>
        <taxon>Eubacteriales</taxon>
        <taxon>Clostridiaceae</taxon>
        <taxon>Clostridium</taxon>
    </lineage>
</organism>
<dbReference type="Gene3D" id="3.40.50.12090">
    <property type="match status" value="2"/>
</dbReference>
<dbReference type="Proteomes" id="UP001623660">
    <property type="component" value="Unassembled WGS sequence"/>
</dbReference>
<proteinExistence type="predicted"/>
<reference evidence="1 2" key="1">
    <citation type="submission" date="2024-11" db="EMBL/GenBank/DDBJ databases">
        <authorList>
            <person name="Heng Y.C."/>
            <person name="Lim A.C.H."/>
            <person name="Lee J.K.Y."/>
            <person name="Kittelmann S."/>
        </authorList>
    </citation>
    <scope>NUCLEOTIDE SEQUENCE [LARGE SCALE GENOMIC DNA]</scope>
    <source>
        <strain evidence="1 2">WILCCON 0269</strain>
    </source>
</reference>
<dbReference type="PANTHER" id="PTHR30032:SF8">
    <property type="entry name" value="GERMINATION-SPECIFIC N-ACETYLMURAMOYL-L-ALANINE AMIDASE"/>
    <property type="match status" value="1"/>
</dbReference>
<evidence type="ECO:0000313" key="1">
    <source>
        <dbReference type="EMBL" id="MFL0197418.1"/>
    </source>
</evidence>
<dbReference type="InterPro" id="IPR007253">
    <property type="entry name" value="Cell_wall-bd_2"/>
</dbReference>
<comment type="caution">
    <text evidence="1">The sequence shown here is derived from an EMBL/GenBank/DDBJ whole genome shotgun (WGS) entry which is preliminary data.</text>
</comment>